<protein>
    <recommendedName>
        <fullName evidence="3">CCHC-type domain-containing protein</fullName>
    </recommendedName>
</protein>
<dbReference type="SMART" id="SM00343">
    <property type="entry name" value="ZnF_C2HC"/>
    <property type="match status" value="4"/>
</dbReference>
<accession>A0A2T4BKD0</accession>
<evidence type="ECO:0000259" key="3">
    <source>
        <dbReference type="PROSITE" id="PS50158"/>
    </source>
</evidence>
<evidence type="ECO:0000256" key="2">
    <source>
        <dbReference type="SAM" id="MobiDB-lite"/>
    </source>
</evidence>
<dbReference type="PROSITE" id="PS50158">
    <property type="entry name" value="ZF_CCHC"/>
    <property type="match status" value="2"/>
</dbReference>
<dbReference type="OrthoDB" id="7608935at2759"/>
<dbReference type="InterPro" id="IPR001878">
    <property type="entry name" value="Znf_CCHC"/>
</dbReference>
<evidence type="ECO:0000313" key="4">
    <source>
        <dbReference type="EMBL" id="PTB69760.1"/>
    </source>
</evidence>
<keyword evidence="1" id="KW-0862">Zinc</keyword>
<sequence length="622" mass="68519">MTRHQPKPVDFISLLSSEDEAPLTRKRKYSEEEAASVGGKTATKRRVKRARASSASGDSVTRAKSFKEGKLEEDEGSDTGVPGFARHGEKKKVEKFTANTVFMPKSPPIFTIHPISLHLPVFAPQREGTWLTRFTEWAQLLCTANTNSPGAAEITPALIRAAYKQYIDIHSRLKSNKKRAARLVAQQFKDSSLLDIIRAFRPLQNEAAKLTDAAEEALEEALEETLADSTTRFDAPQPPALPPQTQILSAAAAPPSLLTEQSGALYIIDVSPQLPQTATTHETIPVPQPELLPALSRKPLRQTQHSSLKITMSSQSAIPSGAEALEQQRRYFPSATDPSNMCLLCGQEGHIAGKCTRSCRFCGEKGHWDYNCPSWSVRCADCWRSGHTQENCRYPNEPFWLVCGYCRAPEDHERWQCMTLFRSFRPGPDTIKKVNALPVSCAACGSEKHFHGDCRKDGAPNLPYHSKFHLDNMRQYLDPTSSSGPIIGTDACRPATKVGGFRISSRALASPVDNVQYYSGSDDSDDGLAIKKKMCKVANMYRVVKASKTVKAVGAAEANGVSEVTKLAKLDRDIKEVQLYTMCKVIKEAKMAQVNNRTAMKKEVTGSGDDVAKTVKMDTKEA</sequence>
<name>A0A2T4BKD0_9HYPO</name>
<gene>
    <name evidence="4" type="ORF">BBK36DRAFT_17130</name>
</gene>
<dbReference type="AlphaFoldDB" id="A0A2T4BKD0"/>
<dbReference type="RefSeq" id="XP_024753080.1">
    <property type="nucleotide sequence ID" value="XM_024897837.1"/>
</dbReference>
<proteinExistence type="predicted"/>
<dbReference type="GO" id="GO:0003676">
    <property type="term" value="F:nucleic acid binding"/>
    <property type="evidence" value="ECO:0007669"/>
    <property type="project" value="InterPro"/>
</dbReference>
<reference evidence="5" key="1">
    <citation type="submission" date="2016-07" db="EMBL/GenBank/DDBJ databases">
        <title>Multiple horizontal gene transfer events from other fungi enriched the ability of initially mycotrophic Trichoderma (Ascomycota) to feed on dead plant biomass.</title>
        <authorList>
            <consortium name="DOE Joint Genome Institute"/>
            <person name="Atanasova L."/>
            <person name="Chenthamara K."/>
            <person name="Zhang J."/>
            <person name="Grujic M."/>
            <person name="Henrissat B."/>
            <person name="Kuo A."/>
            <person name="Aerts A."/>
            <person name="Salamov A."/>
            <person name="Lipzen A."/>
            <person name="Labutti K."/>
            <person name="Barry K."/>
            <person name="Miao Y."/>
            <person name="Rahimi M.J."/>
            <person name="Shen Q."/>
            <person name="Grigoriev I.V."/>
            <person name="Kubicek C.P."/>
            <person name="Druzhinina I.S."/>
        </authorList>
    </citation>
    <scope>NUCLEOTIDE SEQUENCE [LARGE SCALE GENOMIC DNA]</scope>
    <source>
        <strain evidence="5">TUCIM 6016</strain>
    </source>
</reference>
<dbReference type="GO" id="GO:0008270">
    <property type="term" value="F:zinc ion binding"/>
    <property type="evidence" value="ECO:0007669"/>
    <property type="project" value="UniProtKB-KW"/>
</dbReference>
<dbReference type="GeneID" id="36605955"/>
<feature type="compositionally biased region" description="Basic residues" evidence="2">
    <location>
        <begin position="42"/>
        <end position="51"/>
    </location>
</feature>
<dbReference type="Gene3D" id="4.10.60.10">
    <property type="entry name" value="Zinc finger, CCHC-type"/>
    <property type="match status" value="1"/>
</dbReference>
<dbReference type="InterPro" id="IPR036875">
    <property type="entry name" value="Znf_CCHC_sf"/>
</dbReference>
<feature type="region of interest" description="Disordered" evidence="2">
    <location>
        <begin position="1"/>
        <end position="85"/>
    </location>
</feature>
<dbReference type="EMBL" id="KZ680208">
    <property type="protein sequence ID" value="PTB69760.1"/>
    <property type="molecule type" value="Genomic_DNA"/>
</dbReference>
<evidence type="ECO:0000256" key="1">
    <source>
        <dbReference type="PROSITE-ProRule" id="PRU00047"/>
    </source>
</evidence>
<feature type="domain" description="CCHC-type" evidence="3">
    <location>
        <begin position="359"/>
        <end position="374"/>
    </location>
</feature>
<dbReference type="SUPFAM" id="SSF57756">
    <property type="entry name" value="Retrovirus zinc finger-like domains"/>
    <property type="match status" value="1"/>
</dbReference>
<evidence type="ECO:0000313" key="5">
    <source>
        <dbReference type="Proteomes" id="UP000241546"/>
    </source>
</evidence>
<keyword evidence="1" id="KW-0863">Zinc-finger</keyword>
<organism evidence="4 5">
    <name type="scientific">Trichoderma citrinoviride</name>
    <dbReference type="NCBI Taxonomy" id="58853"/>
    <lineage>
        <taxon>Eukaryota</taxon>
        <taxon>Fungi</taxon>
        <taxon>Dikarya</taxon>
        <taxon>Ascomycota</taxon>
        <taxon>Pezizomycotina</taxon>
        <taxon>Sordariomycetes</taxon>
        <taxon>Hypocreomycetidae</taxon>
        <taxon>Hypocreales</taxon>
        <taxon>Hypocreaceae</taxon>
        <taxon>Trichoderma</taxon>
    </lineage>
</organism>
<keyword evidence="5" id="KW-1185">Reference proteome</keyword>
<dbReference type="Proteomes" id="UP000241546">
    <property type="component" value="Unassembled WGS sequence"/>
</dbReference>
<feature type="domain" description="CCHC-type" evidence="3">
    <location>
        <begin position="342"/>
        <end position="357"/>
    </location>
</feature>
<keyword evidence="1" id="KW-0479">Metal-binding</keyword>